<dbReference type="InterPro" id="IPR050352">
    <property type="entry name" value="ABCG_transporters"/>
</dbReference>
<protein>
    <recommendedName>
        <fullName evidence="7">ABC transporter domain-containing protein</fullName>
    </recommendedName>
</protein>
<dbReference type="Gene3D" id="3.40.50.300">
    <property type="entry name" value="P-loop containing nucleotide triphosphate hydrolases"/>
    <property type="match status" value="1"/>
</dbReference>
<comment type="subcellular location">
    <subcellularLocation>
        <location evidence="1">Membrane</location>
        <topology evidence="1">Multi-pass membrane protein</topology>
    </subcellularLocation>
</comment>
<dbReference type="PANTHER" id="PTHR48041">
    <property type="entry name" value="ABC TRANSPORTER G FAMILY MEMBER 28"/>
    <property type="match status" value="1"/>
</dbReference>
<dbReference type="EnsemblMetazoa" id="MESCA007586-RA">
    <property type="protein sequence ID" value="MESCA007586-PA"/>
    <property type="gene ID" value="MESCA007586"/>
</dbReference>
<proteinExistence type="inferred from homology"/>
<dbReference type="GO" id="GO:0016887">
    <property type="term" value="F:ATP hydrolysis activity"/>
    <property type="evidence" value="ECO:0007669"/>
    <property type="project" value="InterPro"/>
</dbReference>
<dbReference type="HOGENOM" id="CLU_000604_1_10_1"/>
<evidence type="ECO:0000256" key="4">
    <source>
        <dbReference type="ARBA" id="ARBA00022692"/>
    </source>
</evidence>
<organism evidence="8 9">
    <name type="scientific">Megaselia scalaris</name>
    <name type="common">Humpbacked fly</name>
    <name type="synonym">Phora scalaris</name>
    <dbReference type="NCBI Taxonomy" id="36166"/>
    <lineage>
        <taxon>Eukaryota</taxon>
        <taxon>Metazoa</taxon>
        <taxon>Ecdysozoa</taxon>
        <taxon>Arthropoda</taxon>
        <taxon>Hexapoda</taxon>
        <taxon>Insecta</taxon>
        <taxon>Pterygota</taxon>
        <taxon>Neoptera</taxon>
        <taxon>Endopterygota</taxon>
        <taxon>Diptera</taxon>
        <taxon>Brachycera</taxon>
        <taxon>Muscomorpha</taxon>
        <taxon>Platypezoidea</taxon>
        <taxon>Phoridae</taxon>
        <taxon>Megaseliini</taxon>
        <taxon>Megaselia</taxon>
    </lineage>
</organism>
<evidence type="ECO:0000256" key="2">
    <source>
        <dbReference type="ARBA" id="ARBA00005814"/>
    </source>
</evidence>
<keyword evidence="5" id="KW-1133">Transmembrane helix</keyword>
<keyword evidence="4" id="KW-0812">Transmembrane</keyword>
<dbReference type="STRING" id="36166.T1GV10"/>
<reference evidence="8" key="2">
    <citation type="submission" date="2015-06" db="UniProtKB">
        <authorList>
            <consortium name="EnsemblMetazoa"/>
        </authorList>
    </citation>
    <scope>IDENTIFICATION</scope>
</reference>
<evidence type="ECO:0000313" key="9">
    <source>
        <dbReference type="Proteomes" id="UP000015102"/>
    </source>
</evidence>
<accession>T1GV10</accession>
<evidence type="ECO:0000256" key="5">
    <source>
        <dbReference type="ARBA" id="ARBA00022989"/>
    </source>
</evidence>
<evidence type="ECO:0000313" key="8">
    <source>
        <dbReference type="EnsemblMetazoa" id="MESCA007586-PA"/>
    </source>
</evidence>
<dbReference type="Proteomes" id="UP000015102">
    <property type="component" value="Unassembled WGS sequence"/>
</dbReference>
<sequence>MEDTKLINSKEVEFRDVSYTVTEKQNLYKVISTREILKSVSGIFRNGELSAIMGPSGAGKSSLLNAISKYRTSGVFGHIKIDRKSSCYIIQEDQHQPLLTVEELMNLAYDLKVKDRKSKEQSISEILNHLNLTHQRKSTADKLSGGERKRLSIAVELVANPKILFLDDQQQVWMK</sequence>
<keyword evidence="9" id="KW-1185">Reference proteome</keyword>
<dbReference type="SUPFAM" id="SSF52540">
    <property type="entry name" value="P-loop containing nucleoside triphosphate hydrolases"/>
    <property type="match status" value="1"/>
</dbReference>
<evidence type="ECO:0000256" key="6">
    <source>
        <dbReference type="ARBA" id="ARBA00023136"/>
    </source>
</evidence>
<keyword evidence="6" id="KW-0472">Membrane</keyword>
<dbReference type="AlphaFoldDB" id="T1GV10"/>
<evidence type="ECO:0000259" key="7">
    <source>
        <dbReference type="Pfam" id="PF00005"/>
    </source>
</evidence>
<dbReference type="GO" id="GO:0005524">
    <property type="term" value="F:ATP binding"/>
    <property type="evidence" value="ECO:0007669"/>
    <property type="project" value="InterPro"/>
</dbReference>
<dbReference type="Pfam" id="PF00005">
    <property type="entry name" value="ABC_tran"/>
    <property type="match status" value="1"/>
</dbReference>
<evidence type="ECO:0000256" key="1">
    <source>
        <dbReference type="ARBA" id="ARBA00004141"/>
    </source>
</evidence>
<feature type="domain" description="ABC transporter" evidence="7">
    <location>
        <begin position="37"/>
        <end position="168"/>
    </location>
</feature>
<dbReference type="GO" id="GO:0042626">
    <property type="term" value="F:ATPase-coupled transmembrane transporter activity"/>
    <property type="evidence" value="ECO:0007669"/>
    <property type="project" value="TreeGrafter"/>
</dbReference>
<dbReference type="OMA" id="LYHARGH"/>
<evidence type="ECO:0000256" key="3">
    <source>
        <dbReference type="ARBA" id="ARBA00022448"/>
    </source>
</evidence>
<comment type="similarity">
    <text evidence="2">Belongs to the ABC transporter superfamily. ABCG family. Eye pigment precursor importer (TC 3.A.1.204) subfamily.</text>
</comment>
<dbReference type="EMBL" id="CAQQ02394047">
    <property type="status" value="NOT_ANNOTATED_CDS"/>
    <property type="molecule type" value="Genomic_DNA"/>
</dbReference>
<dbReference type="InterPro" id="IPR003439">
    <property type="entry name" value="ABC_transporter-like_ATP-bd"/>
</dbReference>
<name>T1GV10_MEGSC</name>
<dbReference type="GO" id="GO:0005886">
    <property type="term" value="C:plasma membrane"/>
    <property type="evidence" value="ECO:0007669"/>
    <property type="project" value="TreeGrafter"/>
</dbReference>
<dbReference type="PANTHER" id="PTHR48041:SF105">
    <property type="entry name" value="FI02074P"/>
    <property type="match status" value="1"/>
</dbReference>
<keyword evidence="3" id="KW-0813">Transport</keyword>
<reference evidence="9" key="1">
    <citation type="submission" date="2013-02" db="EMBL/GenBank/DDBJ databases">
        <authorList>
            <person name="Hughes D."/>
        </authorList>
    </citation>
    <scope>NUCLEOTIDE SEQUENCE</scope>
    <source>
        <strain>Durham</strain>
        <strain evidence="9">NC isolate 2 -- Noor lab</strain>
    </source>
</reference>
<dbReference type="InterPro" id="IPR027417">
    <property type="entry name" value="P-loop_NTPase"/>
</dbReference>